<dbReference type="PANTHER" id="PTHR42932:SF1">
    <property type="entry name" value="GENERAL STRESS PROTEIN 20U"/>
    <property type="match status" value="1"/>
</dbReference>
<dbReference type="Pfam" id="PF00210">
    <property type="entry name" value="Ferritin"/>
    <property type="match status" value="1"/>
</dbReference>
<dbReference type="eggNOG" id="arCOG01101">
    <property type="taxonomic scope" value="Archaea"/>
</dbReference>
<dbReference type="InterPro" id="IPR008331">
    <property type="entry name" value="Ferritin_DPS_dom"/>
</dbReference>
<accession>V4H8K9</accession>
<gene>
    <name evidence="3" type="ORF">K933_16087</name>
</gene>
<dbReference type="NCBIfam" id="NF041388">
    <property type="entry name" value="DNAstvprot_Halo"/>
    <property type="match status" value="1"/>
</dbReference>
<dbReference type="InterPro" id="IPR012347">
    <property type="entry name" value="Ferritin-like"/>
</dbReference>
<keyword evidence="4" id="KW-1185">Reference proteome</keyword>
<comment type="caution">
    <text evidence="3">The sequence shown here is derived from an EMBL/GenBank/DDBJ whole genome shotgun (WGS) entry which is preliminary data.</text>
</comment>
<reference evidence="3 4" key="1">
    <citation type="journal article" date="2013" name="Genome Announc.">
        <title>Draft Genome Sequence of 'Candidatus Halobonum tyrrellensis' Strain G22, Isolated from the Hypersaline Waters of Lake Tyrrell, Australia.</title>
        <authorList>
            <person name="Ugalde J.A."/>
            <person name="Narasingarao P."/>
            <person name="Kuo S."/>
            <person name="Podell S."/>
            <person name="Allen E.E."/>
        </authorList>
    </citation>
    <scope>NUCLEOTIDE SEQUENCE [LARGE SCALE GENOMIC DNA]</scope>
    <source>
        <strain evidence="3 4">G22</strain>
    </source>
</reference>
<evidence type="ECO:0000256" key="1">
    <source>
        <dbReference type="ARBA" id="ARBA00009497"/>
    </source>
</evidence>
<evidence type="ECO:0000313" key="4">
    <source>
        <dbReference type="Proteomes" id="UP000017840"/>
    </source>
</evidence>
<dbReference type="SUPFAM" id="SSF47240">
    <property type="entry name" value="Ferritin-like"/>
    <property type="match status" value="1"/>
</dbReference>
<organism evidence="3 4">
    <name type="scientific">Candidatus Halobonum tyrrellensis G22</name>
    <dbReference type="NCBI Taxonomy" id="1324957"/>
    <lineage>
        <taxon>Archaea</taxon>
        <taxon>Methanobacteriati</taxon>
        <taxon>Methanobacteriota</taxon>
        <taxon>Stenosarchaea group</taxon>
        <taxon>Halobacteria</taxon>
        <taxon>Halobacteriales</taxon>
        <taxon>Haloferacaceae</taxon>
        <taxon>Candidatus Halobonum</taxon>
    </lineage>
</organism>
<dbReference type="GO" id="GO:0008199">
    <property type="term" value="F:ferric iron binding"/>
    <property type="evidence" value="ECO:0007669"/>
    <property type="project" value="InterPro"/>
</dbReference>
<comment type="similarity">
    <text evidence="1">Belongs to the Dps family.</text>
</comment>
<name>V4H8K9_9EURY</name>
<dbReference type="InterPro" id="IPR009078">
    <property type="entry name" value="Ferritin-like_SF"/>
</dbReference>
<dbReference type="PATRIC" id="fig|1324957.4.peg.3267"/>
<dbReference type="STRING" id="1324957.K933_16087"/>
<proteinExistence type="inferred from homology"/>
<feature type="domain" description="Ferritin/DPS" evidence="2">
    <location>
        <begin position="45"/>
        <end position="183"/>
    </location>
</feature>
<dbReference type="AlphaFoldDB" id="V4H8K9"/>
<dbReference type="EMBL" id="ASGZ01000064">
    <property type="protein sequence ID" value="ESP87055.1"/>
    <property type="molecule type" value="Genomic_DNA"/>
</dbReference>
<evidence type="ECO:0000259" key="2">
    <source>
        <dbReference type="Pfam" id="PF00210"/>
    </source>
</evidence>
<evidence type="ECO:0000313" key="3">
    <source>
        <dbReference type="EMBL" id="ESP87055.1"/>
    </source>
</evidence>
<dbReference type="InterPro" id="IPR002177">
    <property type="entry name" value="DPS_DNA-bd"/>
</dbReference>
<dbReference type="Proteomes" id="UP000017840">
    <property type="component" value="Unassembled WGS sequence"/>
</dbReference>
<dbReference type="PANTHER" id="PTHR42932">
    <property type="entry name" value="GENERAL STRESS PROTEIN 20U"/>
    <property type="match status" value="1"/>
</dbReference>
<protein>
    <submittedName>
        <fullName evidence="3">Ferritin</fullName>
    </submittedName>
</protein>
<sequence>MTGMSTNYGRLVREPDAGERRQEWGTVVETDLRIDRADAEKLVDALAVDFAGSFNLFYLLRKHYWTVEGSERGEVAEFLRDAYRRTRRINDAIAVRIVELGGIPPNTPPTIQERAPVHLEAEDLYDLRASLEGDLDGYAALVASVREHVGLAADLGDQDTVERLRDHLETLEDDAHSVEEFLAGDTLVRRTEVE</sequence>
<dbReference type="Gene3D" id="1.20.1260.10">
    <property type="match status" value="1"/>
</dbReference>
<dbReference type="InterPro" id="IPR054862">
    <property type="entry name" value="DNA_prot_starvation"/>
</dbReference>